<feature type="coiled-coil region" evidence="11">
    <location>
        <begin position="681"/>
        <end position="726"/>
    </location>
</feature>
<dbReference type="Pfam" id="PF03074">
    <property type="entry name" value="GCS"/>
    <property type="match status" value="1"/>
</dbReference>
<evidence type="ECO:0000256" key="6">
    <source>
        <dbReference type="ARBA" id="ARBA00022741"/>
    </source>
</evidence>
<evidence type="ECO:0000256" key="8">
    <source>
        <dbReference type="ARBA" id="ARBA00030585"/>
    </source>
</evidence>
<dbReference type="GO" id="GO:0005524">
    <property type="term" value="F:ATP binding"/>
    <property type="evidence" value="ECO:0007669"/>
    <property type="project" value="UniProtKB-UniRule"/>
</dbReference>
<evidence type="ECO:0000256" key="7">
    <source>
        <dbReference type="ARBA" id="ARBA00022840"/>
    </source>
</evidence>
<dbReference type="PANTHER" id="PTHR11164:SF0">
    <property type="entry name" value="GLUTAMATE--CYSTEINE LIGASE CATALYTIC SUBUNIT"/>
    <property type="match status" value="1"/>
</dbReference>
<evidence type="ECO:0000313" key="12">
    <source>
        <dbReference type="EMBL" id="CAE0757748.1"/>
    </source>
</evidence>
<accession>A0A7S4B8C5</accession>
<dbReference type="SUPFAM" id="SSF55931">
    <property type="entry name" value="Glutamine synthetase/guanido kinase"/>
    <property type="match status" value="1"/>
</dbReference>
<evidence type="ECO:0000256" key="3">
    <source>
        <dbReference type="ARBA" id="ARBA00012220"/>
    </source>
</evidence>
<comment type="pathway">
    <text evidence="1 10">Sulfur metabolism; glutathione biosynthesis; glutathione from L-cysteine and L-glutamate: step 1/2.</text>
</comment>
<keyword evidence="5 10" id="KW-0317">Glutathione biosynthesis</keyword>
<dbReference type="Gene3D" id="3.30.590.50">
    <property type="match status" value="2"/>
</dbReference>
<dbReference type="FunFam" id="3.30.590.50:FF:000002">
    <property type="entry name" value="Glutamate--cysteine ligase catalytic subunit"/>
    <property type="match status" value="1"/>
</dbReference>
<evidence type="ECO:0000256" key="9">
    <source>
        <dbReference type="ARBA" id="ARBA00032122"/>
    </source>
</evidence>
<keyword evidence="11" id="KW-0175">Coiled coil</keyword>
<protein>
    <recommendedName>
        <fullName evidence="3 10">Glutamate--cysteine ligase</fullName>
        <ecNumber evidence="3 10">6.3.2.2</ecNumber>
    </recommendedName>
    <alternativeName>
        <fullName evidence="9 10">Gamma-ECS</fullName>
    </alternativeName>
    <alternativeName>
        <fullName evidence="8 10">Gamma-glutamylcysteine synthetase</fullName>
    </alternativeName>
</protein>
<dbReference type="UniPathway" id="UPA00142">
    <property type="reaction ID" value="UER00209"/>
</dbReference>
<evidence type="ECO:0000256" key="11">
    <source>
        <dbReference type="SAM" id="Coils"/>
    </source>
</evidence>
<dbReference type="AlphaFoldDB" id="A0A7S4B8C5"/>
<reference evidence="12" key="1">
    <citation type="submission" date="2021-01" db="EMBL/GenBank/DDBJ databases">
        <authorList>
            <person name="Corre E."/>
            <person name="Pelletier E."/>
            <person name="Niang G."/>
            <person name="Scheremetjew M."/>
            <person name="Finn R."/>
            <person name="Kale V."/>
            <person name="Holt S."/>
            <person name="Cochrane G."/>
            <person name="Meng A."/>
            <person name="Brown T."/>
            <person name="Cohen L."/>
        </authorList>
    </citation>
    <scope>NUCLEOTIDE SEQUENCE</scope>
    <source>
        <strain evidence="12">CCMP645</strain>
    </source>
</reference>
<gene>
    <name evidence="12" type="ORF">PCAR00345_LOCUS10342</name>
</gene>
<evidence type="ECO:0000256" key="2">
    <source>
        <dbReference type="ARBA" id="ARBA00008100"/>
    </source>
</evidence>
<proteinExistence type="inferred from homology"/>
<dbReference type="EMBL" id="HBIZ01016658">
    <property type="protein sequence ID" value="CAE0757748.1"/>
    <property type="molecule type" value="Transcribed_RNA"/>
</dbReference>
<sequence length="726" mass="81714">MGFLEEGVPLNWADSLAVIKYVREHGIQQFLSMFNRVRTIENDDLLWGDEVEFAVAVLDEQAGTVKISLRGAELLTELRAKEGQSHPESGRYETCHWAPEFGSWMVEGTPGGPYSGFAADLLRVERNMRIRRARLIAALRPGEICPTLPCFPMMGCGDFTVPAAAPNGDKMRSLFIPDACINPHPRFGTLVQNIRQRRGSKVDIRVPRFKDKNTPQGTPAGCPAPSTLEEALKMDEVYMDAMAFGMGCCCLQVTFQGRDIAESRHLYDHLAVLSPILLALTAATPIARGVLLDTDVRWSIIAQSVDDRTDAERRVPNAATVPNEQMAGNGTRPLPKSRYDSISTYICHHQHGRNKESSTNAYNDIEAPIDQEAFETLCKGGVDEVLARHIAHLFVRDPLVVFEGRIEFDDDEATDHFENLQSTNWQTVRWKPPPAGAPLSGEKHIGWRTEFRSMEVQLTDFENAAFTVFVVLISRVILYFDLNLYMPLSKVDENMRRAHSRDAINTEKFWFRQTIMPPDSRRSSFTADGEHRPTCCGDLTLQECTVHEILMGKGDFRGLVPLVMAYLDMIDTDTGTLNQVSNYLQFICARASGELMSPAAWMRRFVMRHPAYKHDSVVPQRVAADLMATCHRIGAGLEKVPELHGSFHIAPVLSKDAYAKPLRSGDLFSPHKKNTDELIMMEQLRMSLLTKRRQLQEKEKKMKKDIEDLAAEMRHVDAQLAMLSAR</sequence>
<evidence type="ECO:0000256" key="1">
    <source>
        <dbReference type="ARBA" id="ARBA00005006"/>
    </source>
</evidence>
<dbReference type="InterPro" id="IPR004308">
    <property type="entry name" value="GCS"/>
</dbReference>
<dbReference type="InterPro" id="IPR014746">
    <property type="entry name" value="Gln_synth/guanido_kin_cat_dom"/>
</dbReference>
<evidence type="ECO:0000256" key="4">
    <source>
        <dbReference type="ARBA" id="ARBA00022598"/>
    </source>
</evidence>
<organism evidence="12">
    <name type="scientific">Chrysotila carterae</name>
    <name type="common">Marine alga</name>
    <name type="synonym">Syracosphaera carterae</name>
    <dbReference type="NCBI Taxonomy" id="13221"/>
    <lineage>
        <taxon>Eukaryota</taxon>
        <taxon>Haptista</taxon>
        <taxon>Haptophyta</taxon>
        <taxon>Prymnesiophyceae</taxon>
        <taxon>Isochrysidales</taxon>
        <taxon>Isochrysidaceae</taxon>
        <taxon>Chrysotila</taxon>
    </lineage>
</organism>
<name>A0A7S4B8C5_CHRCT</name>
<dbReference type="GO" id="GO:0004357">
    <property type="term" value="F:glutamate-cysteine ligase activity"/>
    <property type="evidence" value="ECO:0007669"/>
    <property type="project" value="UniProtKB-UniRule"/>
</dbReference>
<dbReference type="GO" id="GO:0006750">
    <property type="term" value="P:glutathione biosynthetic process"/>
    <property type="evidence" value="ECO:0007669"/>
    <property type="project" value="UniProtKB-UniRule"/>
</dbReference>
<dbReference type="PANTHER" id="PTHR11164">
    <property type="entry name" value="GLUTAMATE CYSTEINE LIGASE"/>
    <property type="match status" value="1"/>
</dbReference>
<keyword evidence="6 10" id="KW-0547">Nucleotide-binding</keyword>
<comment type="similarity">
    <text evidence="2 10">Belongs to the glutamate--cysteine ligase type 3 family.</text>
</comment>
<evidence type="ECO:0000256" key="5">
    <source>
        <dbReference type="ARBA" id="ARBA00022684"/>
    </source>
</evidence>
<comment type="catalytic activity">
    <reaction evidence="10">
        <text>L-cysteine + L-glutamate + ATP = gamma-L-glutamyl-L-cysteine + ADP + phosphate + H(+)</text>
        <dbReference type="Rhea" id="RHEA:13285"/>
        <dbReference type="ChEBI" id="CHEBI:15378"/>
        <dbReference type="ChEBI" id="CHEBI:29985"/>
        <dbReference type="ChEBI" id="CHEBI:30616"/>
        <dbReference type="ChEBI" id="CHEBI:35235"/>
        <dbReference type="ChEBI" id="CHEBI:43474"/>
        <dbReference type="ChEBI" id="CHEBI:58173"/>
        <dbReference type="ChEBI" id="CHEBI:456216"/>
        <dbReference type="EC" id="6.3.2.2"/>
    </reaction>
</comment>
<keyword evidence="7 10" id="KW-0067">ATP-binding</keyword>
<dbReference type="Gene3D" id="1.10.8.960">
    <property type="match status" value="1"/>
</dbReference>
<evidence type="ECO:0000256" key="10">
    <source>
        <dbReference type="RuleBase" id="RU367135"/>
    </source>
</evidence>
<dbReference type="EC" id="6.3.2.2" evidence="3 10"/>
<keyword evidence="4 10" id="KW-0436">Ligase</keyword>